<protein>
    <submittedName>
        <fullName evidence="1">SJCHGC08515 protein</fullName>
    </submittedName>
</protein>
<evidence type="ECO:0000313" key="1">
    <source>
        <dbReference type="EMBL" id="ABA39886.1"/>
    </source>
</evidence>
<organism evidence="1">
    <name type="scientific">Schistosoma japonicum</name>
    <name type="common">Blood fluke</name>
    <dbReference type="NCBI Taxonomy" id="6182"/>
    <lineage>
        <taxon>Eukaryota</taxon>
        <taxon>Metazoa</taxon>
        <taxon>Spiralia</taxon>
        <taxon>Lophotrochozoa</taxon>
        <taxon>Platyhelminthes</taxon>
        <taxon>Trematoda</taxon>
        <taxon>Digenea</taxon>
        <taxon>Strigeidida</taxon>
        <taxon>Schistosomatoidea</taxon>
        <taxon>Schistosomatidae</taxon>
        <taxon>Schistosoma</taxon>
    </lineage>
</organism>
<reference evidence="1" key="1">
    <citation type="journal article" date="2006" name="PLoS Pathog.">
        <title>New perspectives on host-parasite interplay by comparative transcriptomic and proteomic analyses of Schistosoma japonicum.</title>
        <authorList>
            <person name="Liu F."/>
            <person name="Lu J."/>
            <person name="Hu W."/>
            <person name="Wang S.Y."/>
            <person name="Cui S.J."/>
            <person name="Chi M."/>
            <person name="Yan Q."/>
            <person name="Wang X.R."/>
            <person name="Song H.D."/>
            <person name="Xu X.N."/>
            <person name="Wang J.J."/>
            <person name="Zhang X.L."/>
            <person name="Zhang X."/>
            <person name="Wang Z.Q."/>
            <person name="Xue C.L."/>
            <person name="Brindley P.J."/>
            <person name="McManus D.P."/>
            <person name="Yang P.Y."/>
            <person name="Feng Z."/>
            <person name="Chen Z."/>
            <person name="Han Z.G."/>
        </authorList>
    </citation>
    <scope>NUCLEOTIDE SEQUENCE</scope>
</reference>
<accession>Q3KZG5</accession>
<proteinExistence type="evidence at transcript level"/>
<dbReference type="EMBL" id="AY808653">
    <property type="protein sequence ID" value="ABA39886.1"/>
    <property type="molecule type" value="mRNA"/>
</dbReference>
<sequence length="105" mass="11046">MKSQVSSPQVEMVTILGLFTFCSESEKCRFRTGSNDNRSGLFDFSSITDASCGPVNKRRLTSGRPGSGPGDVIEGDQVRSSLSLIRLVPGGIPKASAIIPLVGDG</sequence>
<feature type="non-terminal residue" evidence="1">
    <location>
        <position position="105"/>
    </location>
</feature>
<name>Q3KZG5_SCHJA</name>
<dbReference type="AlphaFoldDB" id="Q3KZG5"/>